<dbReference type="Pfam" id="PF03972">
    <property type="entry name" value="MmgE_PrpD_N"/>
    <property type="match status" value="1"/>
</dbReference>
<comment type="caution">
    <text evidence="4">The sequence shown here is derived from an EMBL/GenBank/DDBJ whole genome shotgun (WGS) entry which is preliminary data.</text>
</comment>
<dbReference type="EMBL" id="MLJW01000180">
    <property type="protein sequence ID" value="OIQ94751.1"/>
    <property type="molecule type" value="Genomic_DNA"/>
</dbReference>
<dbReference type="SUPFAM" id="SSF103378">
    <property type="entry name" value="2-methylcitrate dehydratase PrpD"/>
    <property type="match status" value="1"/>
</dbReference>
<dbReference type="Gene3D" id="3.30.1330.120">
    <property type="entry name" value="2-methylcitrate dehydratase PrpD"/>
    <property type="match status" value="1"/>
</dbReference>
<evidence type="ECO:0000259" key="3">
    <source>
        <dbReference type="Pfam" id="PF19305"/>
    </source>
</evidence>
<reference evidence="4" key="1">
    <citation type="submission" date="2016-10" db="EMBL/GenBank/DDBJ databases">
        <title>Sequence of Gallionella enrichment culture.</title>
        <authorList>
            <person name="Poehlein A."/>
            <person name="Muehling M."/>
            <person name="Daniel R."/>
        </authorList>
    </citation>
    <scope>NUCLEOTIDE SEQUENCE</scope>
</reference>
<dbReference type="InterPro" id="IPR045336">
    <property type="entry name" value="MmgE_PrpD_N"/>
</dbReference>
<dbReference type="AlphaFoldDB" id="A0A1J5RRZ5"/>
<dbReference type="InterPro" id="IPR005656">
    <property type="entry name" value="MmgE_PrpD"/>
</dbReference>
<feature type="domain" description="MmgE/PrpD C-terminal" evidence="3">
    <location>
        <begin position="268"/>
        <end position="442"/>
    </location>
</feature>
<organism evidence="4">
    <name type="scientific">mine drainage metagenome</name>
    <dbReference type="NCBI Taxonomy" id="410659"/>
    <lineage>
        <taxon>unclassified sequences</taxon>
        <taxon>metagenomes</taxon>
        <taxon>ecological metagenomes</taxon>
    </lineage>
</organism>
<sequence>MDEIEVLARHVRGTDYASLPDDARYSSKLAVVDLIGVAIAGSTAPGCDAVLNTLGAWAGPRSSTVIAHDLSLPAIHAAFANSSFAHALDYDDTHELAQLHATAAIIPAALAVAEETGGVSGKDFTTAIALGVDVAARLSMALRSNMHDGWVPASLFAGFGAVAAVAKILDLSAEQTRNAFGIFYGQSSGNRQALLDGALAKRLQPAFAAMQAIYATNFAKAGITGAARVVGGKYGLAELYAGGKASREEITKELGQRFEISNMSFKMYPCCRGTHSAIEGALRIVKRESLDPDAVESVAVSVAPFTFDLVGSPFQIRDNPQVDAQFSIPYTVAVAIKRRAVGLSDFQPDVVVNDAEVRRLATKIVVRPDLHRFDSETDSPRTIVRLRCQDGREWVERVATLKGEPKNPLTVAECVEKYRSCTAFLPMRFSADKAQRLLEVLLDLERVADIRQVGLCLAA</sequence>
<dbReference type="InterPro" id="IPR045337">
    <property type="entry name" value="MmgE_PrpD_C"/>
</dbReference>
<name>A0A1J5RRZ5_9ZZZZ</name>
<accession>A0A1J5RRZ5</accession>
<dbReference type="InterPro" id="IPR036148">
    <property type="entry name" value="MmgE/PrpD_sf"/>
</dbReference>
<dbReference type="Pfam" id="PF19305">
    <property type="entry name" value="MmgE_PrpD_C"/>
    <property type="match status" value="1"/>
</dbReference>
<dbReference type="InterPro" id="IPR042188">
    <property type="entry name" value="MmgE/PrpD_sf_2"/>
</dbReference>
<evidence type="ECO:0000259" key="2">
    <source>
        <dbReference type="Pfam" id="PF03972"/>
    </source>
</evidence>
<feature type="domain" description="MmgE/PrpD N-terminal" evidence="2">
    <location>
        <begin position="6"/>
        <end position="245"/>
    </location>
</feature>
<evidence type="ECO:0000313" key="4">
    <source>
        <dbReference type="EMBL" id="OIQ94751.1"/>
    </source>
</evidence>
<dbReference type="PANTHER" id="PTHR16943:SF8">
    <property type="entry name" value="2-METHYLCITRATE DEHYDRATASE"/>
    <property type="match status" value="1"/>
</dbReference>
<dbReference type="Gene3D" id="1.10.4100.10">
    <property type="entry name" value="2-methylcitrate dehydratase PrpD"/>
    <property type="match status" value="1"/>
</dbReference>
<comment type="similarity">
    <text evidence="1">Belongs to the PrpD family.</text>
</comment>
<dbReference type="InterPro" id="IPR042183">
    <property type="entry name" value="MmgE/PrpD_sf_1"/>
</dbReference>
<protein>
    <submittedName>
        <fullName evidence="4">2-methylcitrate dehydratase</fullName>
    </submittedName>
</protein>
<dbReference type="PANTHER" id="PTHR16943">
    <property type="entry name" value="2-METHYLCITRATE DEHYDRATASE-RELATED"/>
    <property type="match status" value="1"/>
</dbReference>
<evidence type="ECO:0000256" key="1">
    <source>
        <dbReference type="ARBA" id="ARBA00006174"/>
    </source>
</evidence>
<gene>
    <name evidence="4" type="ORF">GALL_233050</name>
</gene>
<dbReference type="GO" id="GO:0016829">
    <property type="term" value="F:lyase activity"/>
    <property type="evidence" value="ECO:0007669"/>
    <property type="project" value="InterPro"/>
</dbReference>
<proteinExistence type="inferred from homology"/>